<dbReference type="InterPro" id="IPR050194">
    <property type="entry name" value="Glycosyltransferase_grp1"/>
</dbReference>
<dbReference type="Proteomes" id="UP000295611">
    <property type="component" value="Unassembled WGS sequence"/>
</dbReference>
<dbReference type="Pfam" id="PF13439">
    <property type="entry name" value="Glyco_transf_4"/>
    <property type="match status" value="1"/>
</dbReference>
<name>A0A4R7B4N9_9NEIS</name>
<gene>
    <name evidence="3" type="ORF">DFP86_10953</name>
</gene>
<accession>A0A4R7B4N9</accession>
<dbReference type="RefSeq" id="WP_133681468.1">
    <property type="nucleotide sequence ID" value="NZ_SNZP01000009.1"/>
</dbReference>
<feature type="domain" description="Glycosyl transferase family 1" evidence="1">
    <location>
        <begin position="195"/>
        <end position="334"/>
    </location>
</feature>
<dbReference type="AlphaFoldDB" id="A0A4R7B4N9"/>
<dbReference type="PANTHER" id="PTHR45947">
    <property type="entry name" value="SULFOQUINOVOSYL TRANSFERASE SQD2"/>
    <property type="match status" value="1"/>
</dbReference>
<sequence>MKVAIVGLRGFPQVQGGVEKHVESLSPLLVQQGVAVTVYARSPYMRHLHQPCWQGVRLRRIWCPTGKSTETLVHTFLSVWAAFFEGHRVIHFQAIGPSFFVPMARLLGMRVVMTHHGCDYQRQKWGWLARCYLRAAEALAVRYAHQVIVISHSIQRFVDRRYGAKSVWLPNGVSAFPDHAIEPERLRPFDLPPGQFILHVGRFVPEKRHHDLIDAFVQADLPGWKLVFVGAADHEDAYSSSVLARATGKVRFVGRQMPAQLLQLYAQCGLFVLPSSHEGLPIALLEAMSLGAPFLVSDIDAHTELELPAACYFPLGDVATLAQRIRQRTASPNLDRSYWAQWARERFDWCAIAERTATLYRQLVRADSAVQRAD</sequence>
<dbReference type="InterPro" id="IPR001296">
    <property type="entry name" value="Glyco_trans_1"/>
</dbReference>
<dbReference type="SUPFAM" id="SSF53756">
    <property type="entry name" value="UDP-Glycosyltransferase/glycogen phosphorylase"/>
    <property type="match status" value="1"/>
</dbReference>
<dbReference type="EMBL" id="SNZP01000009">
    <property type="protein sequence ID" value="TDR77813.1"/>
    <property type="molecule type" value="Genomic_DNA"/>
</dbReference>
<evidence type="ECO:0000313" key="4">
    <source>
        <dbReference type="Proteomes" id="UP000295611"/>
    </source>
</evidence>
<evidence type="ECO:0000259" key="2">
    <source>
        <dbReference type="Pfam" id="PF13439"/>
    </source>
</evidence>
<dbReference type="OrthoDB" id="7560678at2"/>
<dbReference type="CDD" id="cd03801">
    <property type="entry name" value="GT4_PimA-like"/>
    <property type="match status" value="1"/>
</dbReference>
<dbReference type="PANTHER" id="PTHR45947:SF3">
    <property type="entry name" value="SULFOQUINOVOSYL TRANSFERASE SQD2"/>
    <property type="match status" value="1"/>
</dbReference>
<protein>
    <submittedName>
        <fullName evidence="3">Glycosyltransferase involved in cell wall biosynthesis</fullName>
    </submittedName>
</protein>
<evidence type="ECO:0000313" key="3">
    <source>
        <dbReference type="EMBL" id="TDR77813.1"/>
    </source>
</evidence>
<dbReference type="Pfam" id="PF00534">
    <property type="entry name" value="Glycos_transf_1"/>
    <property type="match status" value="1"/>
</dbReference>
<organism evidence="3 4">
    <name type="scientific">Paludibacterium purpuratum</name>
    <dbReference type="NCBI Taxonomy" id="1144873"/>
    <lineage>
        <taxon>Bacteria</taxon>
        <taxon>Pseudomonadati</taxon>
        <taxon>Pseudomonadota</taxon>
        <taxon>Betaproteobacteria</taxon>
        <taxon>Neisseriales</taxon>
        <taxon>Chromobacteriaceae</taxon>
        <taxon>Paludibacterium</taxon>
    </lineage>
</organism>
<feature type="domain" description="Glycosyltransferase subfamily 4-like N-terminal" evidence="2">
    <location>
        <begin position="16"/>
        <end position="173"/>
    </location>
</feature>
<comment type="caution">
    <text evidence="3">The sequence shown here is derived from an EMBL/GenBank/DDBJ whole genome shotgun (WGS) entry which is preliminary data.</text>
</comment>
<dbReference type="GO" id="GO:0016758">
    <property type="term" value="F:hexosyltransferase activity"/>
    <property type="evidence" value="ECO:0007669"/>
    <property type="project" value="TreeGrafter"/>
</dbReference>
<proteinExistence type="predicted"/>
<keyword evidence="4" id="KW-1185">Reference proteome</keyword>
<dbReference type="Gene3D" id="3.40.50.2000">
    <property type="entry name" value="Glycogen Phosphorylase B"/>
    <property type="match status" value="2"/>
</dbReference>
<dbReference type="InterPro" id="IPR028098">
    <property type="entry name" value="Glyco_trans_4-like_N"/>
</dbReference>
<keyword evidence="3" id="KW-0808">Transferase</keyword>
<reference evidence="3 4" key="1">
    <citation type="submission" date="2019-03" db="EMBL/GenBank/DDBJ databases">
        <title>Genomic Encyclopedia of Type Strains, Phase III (KMG-III): the genomes of soil and plant-associated and newly described type strains.</title>
        <authorList>
            <person name="Whitman W."/>
        </authorList>
    </citation>
    <scope>NUCLEOTIDE SEQUENCE [LARGE SCALE GENOMIC DNA]</scope>
    <source>
        <strain evidence="3 4">CECT 8976</strain>
    </source>
</reference>
<evidence type="ECO:0000259" key="1">
    <source>
        <dbReference type="Pfam" id="PF00534"/>
    </source>
</evidence>